<dbReference type="InterPro" id="IPR055360">
    <property type="entry name" value="bAvd"/>
</dbReference>
<proteinExistence type="predicted"/>
<comment type="caution">
    <text evidence="2">The sequence shown here is derived from an EMBL/GenBank/DDBJ whole genome shotgun (WGS) entry which is preliminary data.</text>
</comment>
<dbReference type="CDD" id="cd16376">
    <property type="entry name" value="Avd_like"/>
    <property type="match status" value="1"/>
</dbReference>
<feature type="domain" description="bAvd-like" evidence="1">
    <location>
        <begin position="35"/>
        <end position="134"/>
    </location>
</feature>
<evidence type="ECO:0000313" key="3">
    <source>
        <dbReference type="Proteomes" id="UP000228568"/>
    </source>
</evidence>
<dbReference type="InterPro" id="IPR036583">
    <property type="entry name" value="23S_rRNA_IVS_sf"/>
</dbReference>
<gene>
    <name evidence="2" type="ORF">COX81_03410</name>
</gene>
<organism evidence="2 3">
    <name type="scientific">Candidatus Magasanikbacteria bacterium CG_4_10_14_0_2_um_filter_37_12</name>
    <dbReference type="NCBI Taxonomy" id="1974637"/>
    <lineage>
        <taxon>Bacteria</taxon>
        <taxon>Candidatus Magasanikiibacteriota</taxon>
    </lineage>
</organism>
<dbReference type="Pfam" id="PF22296">
    <property type="entry name" value="bAvd"/>
    <property type="match status" value="1"/>
</dbReference>
<evidence type="ECO:0000259" key="1">
    <source>
        <dbReference type="Pfam" id="PF22296"/>
    </source>
</evidence>
<dbReference type="AlphaFoldDB" id="A0A2M7V7A6"/>
<sequence length="151" mass="17136">MTQKNLIPHIQSMQNNIPTKDDPYSPIPVIHELTRVYTILHNAIRDFPKQEKFSIGEMMEKILLECIESCFLGTTMPPGSYKLHHIATASAKFDALKLFIRVSVDIHCMKEQTYTKLIPILGDIGKMLGGWLNSAKKGVQKQSLIQNQNQT</sequence>
<protein>
    <recommendedName>
        <fullName evidence="1">bAvd-like domain-containing protein</fullName>
    </recommendedName>
</protein>
<accession>A0A2M7V7A6</accession>
<dbReference type="Proteomes" id="UP000228568">
    <property type="component" value="Unassembled WGS sequence"/>
</dbReference>
<name>A0A2M7V7A6_9BACT</name>
<evidence type="ECO:0000313" key="2">
    <source>
        <dbReference type="EMBL" id="PIZ94523.1"/>
    </source>
</evidence>
<reference evidence="3" key="1">
    <citation type="submission" date="2017-09" db="EMBL/GenBank/DDBJ databases">
        <title>Depth-based differentiation of microbial function through sediment-hosted aquifers and enrichment of novel symbionts in the deep terrestrial subsurface.</title>
        <authorList>
            <person name="Probst A.J."/>
            <person name="Ladd B."/>
            <person name="Jarett J.K."/>
            <person name="Geller-Mcgrath D.E."/>
            <person name="Sieber C.M.K."/>
            <person name="Emerson J.B."/>
            <person name="Anantharaman K."/>
            <person name="Thomas B.C."/>
            <person name="Malmstrom R."/>
            <person name="Stieglmeier M."/>
            <person name="Klingl A."/>
            <person name="Woyke T."/>
            <person name="Ryan C.M."/>
            <person name="Banfield J.F."/>
        </authorList>
    </citation>
    <scope>NUCLEOTIDE SEQUENCE [LARGE SCALE GENOMIC DNA]</scope>
</reference>
<dbReference type="EMBL" id="PFPK01000040">
    <property type="protein sequence ID" value="PIZ94523.1"/>
    <property type="molecule type" value="Genomic_DNA"/>
</dbReference>
<dbReference type="Gene3D" id="1.20.1440.60">
    <property type="entry name" value="23S rRNA-intervening sequence"/>
    <property type="match status" value="1"/>
</dbReference>